<dbReference type="Proteomes" id="UP001209878">
    <property type="component" value="Unassembled WGS sequence"/>
</dbReference>
<keyword evidence="3 9" id="KW-0812">Transmembrane</keyword>
<evidence type="ECO:0000256" key="8">
    <source>
        <dbReference type="ARBA" id="ARBA00023224"/>
    </source>
</evidence>
<sequence>MGPRLYTRMYSSYVLNVFINTSTWLNVIMAVGRYNAICRPMQSSRLLSAKWVRVSAVFILLAWMLLMLPKLGTYTIATVRCPDVTYYILDEGYLVRNRALHRSVNAVWAILAYFVPVVILGFCYAQLVYALRQSRRRLDHCVINSKFVIMHVDSRITSIVIANLTMFAILVPPYEILSFFYRRVS</sequence>
<evidence type="ECO:0000313" key="11">
    <source>
        <dbReference type="EMBL" id="KAK2176931.1"/>
    </source>
</evidence>
<keyword evidence="6 9" id="KW-0472">Membrane</keyword>
<dbReference type="AlphaFoldDB" id="A0AAD9KT13"/>
<dbReference type="PRINTS" id="PR00237">
    <property type="entry name" value="GPCRRHODOPSN"/>
</dbReference>
<evidence type="ECO:0000256" key="1">
    <source>
        <dbReference type="ARBA" id="ARBA00004651"/>
    </source>
</evidence>
<name>A0AAD9KT13_RIDPI</name>
<keyword evidence="12" id="KW-1185">Reference proteome</keyword>
<evidence type="ECO:0000259" key="10">
    <source>
        <dbReference type="PROSITE" id="PS50262"/>
    </source>
</evidence>
<evidence type="ECO:0000256" key="2">
    <source>
        <dbReference type="ARBA" id="ARBA00022475"/>
    </source>
</evidence>
<comment type="caution">
    <text evidence="11">The sequence shown here is derived from an EMBL/GenBank/DDBJ whole genome shotgun (WGS) entry which is preliminary data.</text>
</comment>
<dbReference type="GO" id="GO:0005886">
    <property type="term" value="C:plasma membrane"/>
    <property type="evidence" value="ECO:0007669"/>
    <property type="project" value="UniProtKB-SubCell"/>
</dbReference>
<protein>
    <recommendedName>
        <fullName evidence="10">G-protein coupled receptors family 1 profile domain-containing protein</fullName>
    </recommendedName>
</protein>
<dbReference type="PROSITE" id="PS50262">
    <property type="entry name" value="G_PROTEIN_RECEP_F1_2"/>
    <property type="match status" value="1"/>
</dbReference>
<evidence type="ECO:0000256" key="3">
    <source>
        <dbReference type="ARBA" id="ARBA00022692"/>
    </source>
</evidence>
<accession>A0AAD9KT13</accession>
<reference evidence="11" key="1">
    <citation type="journal article" date="2023" name="Mol. Biol. Evol.">
        <title>Third-Generation Sequencing Reveals the Adaptive Role of the Epigenome in Three Deep-Sea Polychaetes.</title>
        <authorList>
            <person name="Perez M."/>
            <person name="Aroh O."/>
            <person name="Sun Y."/>
            <person name="Lan Y."/>
            <person name="Juniper S.K."/>
            <person name="Young C.R."/>
            <person name="Angers B."/>
            <person name="Qian P.Y."/>
        </authorList>
    </citation>
    <scope>NUCLEOTIDE SEQUENCE</scope>
    <source>
        <strain evidence="11">R07B-5</strain>
    </source>
</reference>
<feature type="domain" description="G-protein coupled receptors family 1 profile" evidence="10">
    <location>
        <begin position="1"/>
        <end position="185"/>
    </location>
</feature>
<dbReference type="InterPro" id="IPR000276">
    <property type="entry name" value="GPCR_Rhodpsn"/>
</dbReference>
<keyword evidence="7" id="KW-0675">Receptor</keyword>
<evidence type="ECO:0000313" key="12">
    <source>
        <dbReference type="Proteomes" id="UP001209878"/>
    </source>
</evidence>
<proteinExistence type="predicted"/>
<gene>
    <name evidence="11" type="ORF">NP493_630g00034</name>
</gene>
<comment type="subcellular location">
    <subcellularLocation>
        <location evidence="1">Cell membrane</location>
        <topology evidence="1">Multi-pass membrane protein</topology>
    </subcellularLocation>
</comment>
<dbReference type="Pfam" id="PF00001">
    <property type="entry name" value="7tm_1"/>
    <property type="match status" value="1"/>
</dbReference>
<dbReference type="SUPFAM" id="SSF81321">
    <property type="entry name" value="Family A G protein-coupled receptor-like"/>
    <property type="match status" value="1"/>
</dbReference>
<keyword evidence="5" id="KW-0297">G-protein coupled receptor</keyword>
<evidence type="ECO:0000256" key="7">
    <source>
        <dbReference type="ARBA" id="ARBA00023170"/>
    </source>
</evidence>
<feature type="transmembrane region" description="Helical" evidence="9">
    <location>
        <begin position="12"/>
        <end position="31"/>
    </location>
</feature>
<feature type="transmembrane region" description="Helical" evidence="9">
    <location>
        <begin position="106"/>
        <end position="131"/>
    </location>
</feature>
<keyword evidence="4 9" id="KW-1133">Transmembrane helix</keyword>
<organism evidence="11 12">
    <name type="scientific">Ridgeia piscesae</name>
    <name type="common">Tubeworm</name>
    <dbReference type="NCBI Taxonomy" id="27915"/>
    <lineage>
        <taxon>Eukaryota</taxon>
        <taxon>Metazoa</taxon>
        <taxon>Spiralia</taxon>
        <taxon>Lophotrochozoa</taxon>
        <taxon>Annelida</taxon>
        <taxon>Polychaeta</taxon>
        <taxon>Sedentaria</taxon>
        <taxon>Canalipalpata</taxon>
        <taxon>Sabellida</taxon>
        <taxon>Siboglinidae</taxon>
        <taxon>Ridgeia</taxon>
    </lineage>
</organism>
<evidence type="ECO:0000256" key="5">
    <source>
        <dbReference type="ARBA" id="ARBA00023040"/>
    </source>
</evidence>
<dbReference type="EMBL" id="JAODUO010000629">
    <property type="protein sequence ID" value="KAK2176931.1"/>
    <property type="molecule type" value="Genomic_DNA"/>
</dbReference>
<evidence type="ECO:0000256" key="6">
    <source>
        <dbReference type="ARBA" id="ARBA00023136"/>
    </source>
</evidence>
<dbReference type="GO" id="GO:0008528">
    <property type="term" value="F:G protein-coupled peptide receptor activity"/>
    <property type="evidence" value="ECO:0007669"/>
    <property type="project" value="TreeGrafter"/>
</dbReference>
<keyword evidence="2" id="KW-1003">Cell membrane</keyword>
<dbReference type="PANTHER" id="PTHR24230">
    <property type="entry name" value="G-PROTEIN COUPLED RECEPTOR"/>
    <property type="match status" value="1"/>
</dbReference>
<dbReference type="Gene3D" id="1.20.1070.10">
    <property type="entry name" value="Rhodopsin 7-helix transmembrane proteins"/>
    <property type="match status" value="1"/>
</dbReference>
<evidence type="ECO:0000256" key="9">
    <source>
        <dbReference type="SAM" id="Phobius"/>
    </source>
</evidence>
<feature type="transmembrane region" description="Helical" evidence="9">
    <location>
        <begin position="51"/>
        <end position="68"/>
    </location>
</feature>
<keyword evidence="8" id="KW-0807">Transducer</keyword>
<evidence type="ECO:0000256" key="4">
    <source>
        <dbReference type="ARBA" id="ARBA00022989"/>
    </source>
</evidence>
<dbReference type="GO" id="GO:0007218">
    <property type="term" value="P:neuropeptide signaling pathway"/>
    <property type="evidence" value="ECO:0007669"/>
    <property type="project" value="TreeGrafter"/>
</dbReference>
<dbReference type="InterPro" id="IPR017452">
    <property type="entry name" value="GPCR_Rhodpsn_7TM"/>
</dbReference>
<feature type="transmembrane region" description="Helical" evidence="9">
    <location>
        <begin position="152"/>
        <end position="171"/>
    </location>
</feature>